<gene>
    <name evidence="9" type="ORF">URODEC1_LOCUS116231</name>
</gene>
<name>A0ABC9GI68_9POAL</name>
<feature type="transmembrane region" description="Helical" evidence="8">
    <location>
        <begin position="79"/>
        <end position="101"/>
    </location>
</feature>
<reference evidence="9 10" key="2">
    <citation type="submission" date="2024-10" db="EMBL/GenBank/DDBJ databases">
        <authorList>
            <person name="Ryan C."/>
        </authorList>
    </citation>
    <scope>NUCLEOTIDE SEQUENCE [LARGE SCALE GENOMIC DNA]</scope>
</reference>
<evidence type="ECO:0000256" key="2">
    <source>
        <dbReference type="ARBA" id="ARBA00022692"/>
    </source>
</evidence>
<keyword evidence="4 8" id="KW-1133">Transmembrane helix</keyword>
<keyword evidence="3" id="KW-0732">Signal</keyword>
<evidence type="ECO:0000313" key="9">
    <source>
        <dbReference type="EMBL" id="CAL5095130.1"/>
    </source>
</evidence>
<dbReference type="Pfam" id="PF06749">
    <property type="entry name" value="DUF1218"/>
    <property type="match status" value="1"/>
</dbReference>
<feature type="transmembrane region" description="Helical" evidence="8">
    <location>
        <begin position="40"/>
        <end position="67"/>
    </location>
</feature>
<feature type="transmembrane region" description="Helical" evidence="8">
    <location>
        <begin position="12"/>
        <end position="34"/>
    </location>
</feature>
<keyword evidence="2 8" id="KW-0812">Transmembrane</keyword>
<evidence type="ECO:0000313" key="10">
    <source>
        <dbReference type="Proteomes" id="UP001497457"/>
    </source>
</evidence>
<proteinExistence type="inferred from homology"/>
<evidence type="ECO:0000256" key="8">
    <source>
        <dbReference type="SAM" id="Phobius"/>
    </source>
</evidence>
<evidence type="ECO:0000256" key="3">
    <source>
        <dbReference type="ARBA" id="ARBA00022729"/>
    </source>
</evidence>
<evidence type="ECO:0000256" key="4">
    <source>
        <dbReference type="ARBA" id="ARBA00022989"/>
    </source>
</evidence>
<comment type="subcellular location">
    <subcellularLocation>
        <location evidence="1">Endomembrane system</location>
        <topology evidence="1">Multi-pass membrane protein</topology>
    </subcellularLocation>
</comment>
<dbReference type="PANTHER" id="PTHR31769">
    <property type="entry name" value="OS07G0462200 PROTEIN-RELATED"/>
    <property type="match status" value="1"/>
</dbReference>
<feature type="region of interest" description="Disordered" evidence="7">
    <location>
        <begin position="165"/>
        <end position="248"/>
    </location>
</feature>
<dbReference type="InterPro" id="IPR009606">
    <property type="entry name" value="DEAL/Modifying_wall_lignin1/2"/>
</dbReference>
<sequence>MAEIKVKMDKTAIIVSSVVGSLGLLSTIMGFAGIADPSPGLGICAGIFLLIAQITVSAVGGCCGCCASRGAIPSETKRIVGIICAVGSWVTAVIACVLFFVGAGLSGGMLAGGAVLTLVATALNITSVIMMQGQPANAAAAAPVVVPVVKQPTHDPEVQVNMSIPAGQSNDQKYPPHPEKHRQAPSSSPTAPLLQENREAPQSPPPSIAQDNGTHAQNQVQQSSPEGSSVDDAARRPATEPVGQSAPRAVAMAQPHVLPPHEHTQPPPVNGAPQYASVQEPLQVESPVRISAASAGNGSSALKTTIRNELAKATIRFTEKALEHALFSNGTATAGDVILNMMTADPAGADAGATDYCGDSCAN</sequence>
<keyword evidence="10" id="KW-1185">Reference proteome</keyword>
<dbReference type="GO" id="GO:0012505">
    <property type="term" value="C:endomembrane system"/>
    <property type="evidence" value="ECO:0007669"/>
    <property type="project" value="UniProtKB-SubCell"/>
</dbReference>
<comment type="similarity">
    <text evidence="6">Belongs to the DESIGUAL family.</text>
</comment>
<accession>A0ABC9GI68</accession>
<dbReference type="InterPro" id="IPR052222">
    <property type="entry name" value="DESIGUAL"/>
</dbReference>
<dbReference type="AlphaFoldDB" id="A0ABC9GI68"/>
<feature type="compositionally biased region" description="Polar residues" evidence="7">
    <location>
        <begin position="209"/>
        <end position="227"/>
    </location>
</feature>
<organism evidence="9 10">
    <name type="scientific">Urochloa decumbens</name>
    <dbReference type="NCBI Taxonomy" id="240449"/>
    <lineage>
        <taxon>Eukaryota</taxon>
        <taxon>Viridiplantae</taxon>
        <taxon>Streptophyta</taxon>
        <taxon>Embryophyta</taxon>
        <taxon>Tracheophyta</taxon>
        <taxon>Spermatophyta</taxon>
        <taxon>Magnoliopsida</taxon>
        <taxon>Liliopsida</taxon>
        <taxon>Poales</taxon>
        <taxon>Poaceae</taxon>
        <taxon>PACMAD clade</taxon>
        <taxon>Panicoideae</taxon>
        <taxon>Panicodae</taxon>
        <taxon>Paniceae</taxon>
        <taxon>Melinidinae</taxon>
        <taxon>Urochloa</taxon>
    </lineage>
</organism>
<protein>
    <submittedName>
        <fullName evidence="9">Uncharacterized protein</fullName>
    </submittedName>
</protein>
<evidence type="ECO:0000256" key="1">
    <source>
        <dbReference type="ARBA" id="ARBA00004127"/>
    </source>
</evidence>
<evidence type="ECO:0000256" key="6">
    <source>
        <dbReference type="ARBA" id="ARBA00029467"/>
    </source>
</evidence>
<reference evidence="10" key="1">
    <citation type="submission" date="2024-06" db="EMBL/GenBank/DDBJ databases">
        <authorList>
            <person name="Ryan C."/>
        </authorList>
    </citation>
    <scope>NUCLEOTIDE SEQUENCE [LARGE SCALE GENOMIC DNA]</scope>
</reference>
<keyword evidence="5 8" id="KW-0472">Membrane</keyword>
<evidence type="ECO:0000256" key="7">
    <source>
        <dbReference type="SAM" id="MobiDB-lite"/>
    </source>
</evidence>
<feature type="transmembrane region" description="Helical" evidence="8">
    <location>
        <begin position="107"/>
        <end position="125"/>
    </location>
</feature>
<evidence type="ECO:0000256" key="5">
    <source>
        <dbReference type="ARBA" id="ARBA00023136"/>
    </source>
</evidence>
<dbReference type="Proteomes" id="UP001497457">
    <property type="component" value="Chromosome 9rd"/>
</dbReference>
<dbReference type="EMBL" id="OZ075119">
    <property type="protein sequence ID" value="CAL5095130.1"/>
    <property type="molecule type" value="Genomic_DNA"/>
</dbReference>